<dbReference type="Pfam" id="PF00877">
    <property type="entry name" value="NLPC_P60"/>
    <property type="match status" value="1"/>
</dbReference>
<dbReference type="KEGG" id="pfl:PFL_2123"/>
<dbReference type="GO" id="GO:0008234">
    <property type="term" value="F:cysteine-type peptidase activity"/>
    <property type="evidence" value="ECO:0007669"/>
    <property type="project" value="UniProtKB-KW"/>
</dbReference>
<keyword evidence="4" id="KW-0788">Thiol protease</keyword>
<evidence type="ECO:0000313" key="7">
    <source>
        <dbReference type="Proteomes" id="UP000008540"/>
    </source>
</evidence>
<feature type="domain" description="NlpC/P60" evidence="5">
    <location>
        <begin position="3"/>
        <end position="119"/>
    </location>
</feature>
<keyword evidence="3" id="KW-0378">Hydrolase</keyword>
<evidence type="ECO:0000256" key="1">
    <source>
        <dbReference type="ARBA" id="ARBA00007074"/>
    </source>
</evidence>
<sequence>MHDCLSIVLDFYCREMGIDLGQCEREDGWWEKGRNLYLGNLPAAGFVQVSAPQHGDMVLMQTRSKVPNQAGVYLADEVLKTEPEHFPAPGTILHHLYSRDSKRDIYGGYWREVTVSYWRHKCVQTTGADLLK</sequence>
<evidence type="ECO:0000256" key="3">
    <source>
        <dbReference type="ARBA" id="ARBA00022801"/>
    </source>
</evidence>
<evidence type="ECO:0000259" key="5">
    <source>
        <dbReference type="Pfam" id="PF00877"/>
    </source>
</evidence>
<proteinExistence type="inferred from homology"/>
<keyword evidence="2" id="KW-0645">Protease</keyword>
<dbReference type="eggNOG" id="COG0791">
    <property type="taxonomic scope" value="Bacteria"/>
</dbReference>
<dbReference type="HOGENOM" id="CLU_071796_1_0_6"/>
<dbReference type="EMBL" id="CP000076">
    <property type="protein sequence ID" value="AAY91397.1"/>
    <property type="molecule type" value="Genomic_DNA"/>
</dbReference>
<dbReference type="InterPro" id="IPR000064">
    <property type="entry name" value="NLP_P60_dom"/>
</dbReference>
<evidence type="ECO:0000313" key="6">
    <source>
        <dbReference type="EMBL" id="AAY91397.1"/>
    </source>
</evidence>
<dbReference type="STRING" id="220664.PFL_2123"/>
<dbReference type="AlphaFoldDB" id="Q4KEV3"/>
<dbReference type="Gene3D" id="3.90.1720.10">
    <property type="entry name" value="endopeptidase domain like (from Nostoc punctiforme)"/>
    <property type="match status" value="1"/>
</dbReference>
<comment type="similarity">
    <text evidence="1">Belongs to the peptidase C40 family.</text>
</comment>
<organism evidence="6 7">
    <name type="scientific">Pseudomonas fluorescens (strain ATCC BAA-477 / NRRL B-23932 / Pf-5)</name>
    <dbReference type="NCBI Taxonomy" id="220664"/>
    <lineage>
        <taxon>Bacteria</taxon>
        <taxon>Pseudomonadati</taxon>
        <taxon>Pseudomonadota</taxon>
        <taxon>Gammaproteobacteria</taxon>
        <taxon>Pseudomonadales</taxon>
        <taxon>Pseudomonadaceae</taxon>
        <taxon>Pseudomonas</taxon>
    </lineage>
</organism>
<gene>
    <name evidence="6" type="ordered locus">PFL_2123</name>
</gene>
<evidence type="ECO:0000256" key="2">
    <source>
        <dbReference type="ARBA" id="ARBA00022670"/>
    </source>
</evidence>
<accession>Q4KEV3</accession>
<dbReference type="SUPFAM" id="SSF54001">
    <property type="entry name" value="Cysteine proteinases"/>
    <property type="match status" value="1"/>
</dbReference>
<dbReference type="GO" id="GO:0006508">
    <property type="term" value="P:proteolysis"/>
    <property type="evidence" value="ECO:0007669"/>
    <property type="project" value="UniProtKB-KW"/>
</dbReference>
<evidence type="ECO:0000256" key="4">
    <source>
        <dbReference type="ARBA" id="ARBA00022807"/>
    </source>
</evidence>
<name>Q4KEV3_PSEF5</name>
<dbReference type="InterPro" id="IPR038765">
    <property type="entry name" value="Papain-like_cys_pep_sf"/>
</dbReference>
<reference evidence="6 7" key="1">
    <citation type="journal article" date="2005" name="Nat. Biotechnol.">
        <title>Complete genome sequence of the plant commensal Pseudomonas fluorescens Pf-5.</title>
        <authorList>
            <person name="Paulsen I.T."/>
            <person name="Press C.M."/>
            <person name="Ravel J."/>
            <person name="Kobayashi D.Y."/>
            <person name="Myers G.S."/>
            <person name="Mavrodi D.V."/>
            <person name="DeBoy R.T."/>
            <person name="Seshadri R."/>
            <person name="Ren Q."/>
            <person name="Madupu R."/>
            <person name="Dodson R.J."/>
            <person name="Durkin A.S."/>
            <person name="Brinkac L.M."/>
            <person name="Daugherty S.C."/>
            <person name="Sullivan S.A."/>
            <person name="Rosovitz M.J."/>
            <person name="Gwinn M.L."/>
            <person name="Zhou L."/>
            <person name="Schneider D.J."/>
            <person name="Cartinhour S.W."/>
            <person name="Nelson W.C."/>
            <person name="Weidman J."/>
            <person name="Watkins K."/>
            <person name="Tran K."/>
            <person name="Khouri H."/>
            <person name="Pierson E.A."/>
            <person name="Pierson L.S.III."/>
            <person name="Thomashow L.S."/>
            <person name="Loper J.E."/>
        </authorList>
    </citation>
    <scope>NUCLEOTIDE SEQUENCE [LARGE SCALE GENOMIC DNA]</scope>
    <source>
        <strain evidence="7">ATCC BAA-477 / NRRL B-23932 / Pf-5</strain>
    </source>
</reference>
<dbReference type="Proteomes" id="UP000008540">
    <property type="component" value="Chromosome"/>
</dbReference>
<protein>
    <submittedName>
        <fullName evidence="6">Putative tail assembly protein K</fullName>
    </submittedName>
</protein>